<dbReference type="Gene3D" id="1.25.40.10">
    <property type="entry name" value="Tetratricopeptide repeat domain"/>
    <property type="match status" value="1"/>
</dbReference>
<gene>
    <name evidence="2" type="ORF">DI536_25400</name>
</gene>
<dbReference type="EMBL" id="QFQP01000026">
    <property type="protein sequence ID" value="PZR08245.1"/>
    <property type="molecule type" value="Genomic_DNA"/>
</dbReference>
<name>A0A2W5T9Z2_9BACT</name>
<evidence type="ECO:0000256" key="1">
    <source>
        <dbReference type="PROSITE-ProRule" id="PRU00339"/>
    </source>
</evidence>
<accession>A0A2W5T9Z2</accession>
<dbReference type="Proteomes" id="UP000249061">
    <property type="component" value="Unassembled WGS sequence"/>
</dbReference>
<proteinExistence type="predicted"/>
<evidence type="ECO:0000313" key="3">
    <source>
        <dbReference type="Proteomes" id="UP000249061"/>
    </source>
</evidence>
<dbReference type="SUPFAM" id="SSF48452">
    <property type="entry name" value="TPR-like"/>
    <property type="match status" value="1"/>
</dbReference>
<dbReference type="PROSITE" id="PS50005">
    <property type="entry name" value="TPR"/>
    <property type="match status" value="1"/>
</dbReference>
<feature type="repeat" description="TPR" evidence="1">
    <location>
        <begin position="53"/>
        <end position="86"/>
    </location>
</feature>
<protein>
    <submittedName>
        <fullName evidence="2">Uncharacterized protein</fullName>
    </submittedName>
</protein>
<organism evidence="2 3">
    <name type="scientific">Archangium gephyra</name>
    <dbReference type="NCBI Taxonomy" id="48"/>
    <lineage>
        <taxon>Bacteria</taxon>
        <taxon>Pseudomonadati</taxon>
        <taxon>Myxococcota</taxon>
        <taxon>Myxococcia</taxon>
        <taxon>Myxococcales</taxon>
        <taxon>Cystobacterineae</taxon>
        <taxon>Archangiaceae</taxon>
        <taxon>Archangium</taxon>
    </lineage>
</organism>
<evidence type="ECO:0000313" key="2">
    <source>
        <dbReference type="EMBL" id="PZR08245.1"/>
    </source>
</evidence>
<dbReference type="Pfam" id="PF13432">
    <property type="entry name" value="TPR_16"/>
    <property type="match status" value="1"/>
</dbReference>
<reference evidence="2 3" key="1">
    <citation type="submission" date="2017-08" db="EMBL/GenBank/DDBJ databases">
        <title>Infants hospitalized years apart are colonized by the same room-sourced microbial strains.</title>
        <authorList>
            <person name="Brooks B."/>
            <person name="Olm M.R."/>
            <person name="Firek B.A."/>
            <person name="Baker R."/>
            <person name="Thomas B.C."/>
            <person name="Morowitz M.J."/>
            <person name="Banfield J.F."/>
        </authorList>
    </citation>
    <scope>NUCLEOTIDE SEQUENCE [LARGE SCALE GENOMIC DNA]</scope>
    <source>
        <strain evidence="2">S2_003_000_R2_14</strain>
    </source>
</reference>
<dbReference type="InterPro" id="IPR011990">
    <property type="entry name" value="TPR-like_helical_dom_sf"/>
</dbReference>
<sequence>MSHAMTTLAQDFGITADQAQALTSKAFDLLDAGDLDGAVVIFTGILVLNPFDAGVHAALGAVLHEQGKLVEAEAAYDEAIRLDGDTVLARVNRGDLRLKRGDAGGFDDLEIAAARISPIQQRAKNLLRFYAR</sequence>
<dbReference type="InterPro" id="IPR019734">
    <property type="entry name" value="TPR_rpt"/>
</dbReference>
<comment type="caution">
    <text evidence="2">The sequence shown here is derived from an EMBL/GenBank/DDBJ whole genome shotgun (WGS) entry which is preliminary data.</text>
</comment>
<dbReference type="AlphaFoldDB" id="A0A2W5T9Z2"/>
<dbReference type="SMART" id="SM00028">
    <property type="entry name" value="TPR"/>
    <property type="match status" value="2"/>
</dbReference>
<keyword evidence="1" id="KW-0802">TPR repeat</keyword>